<gene>
    <name evidence="1" type="ORF">OS133_02985</name>
    <name evidence="2" type="ORF">OS134_11795</name>
</gene>
<evidence type="ECO:0000313" key="4">
    <source>
        <dbReference type="Proteomes" id="UP001271263"/>
    </source>
</evidence>
<protein>
    <submittedName>
        <fullName evidence="1">Uncharacterized protein</fullName>
    </submittedName>
</protein>
<evidence type="ECO:0000313" key="2">
    <source>
        <dbReference type="EMBL" id="MDW4824742.1"/>
    </source>
</evidence>
<dbReference type="Proteomes" id="UP001271263">
    <property type="component" value="Unassembled WGS sequence"/>
</dbReference>
<comment type="caution">
    <text evidence="1">The sequence shown here is derived from an EMBL/GenBank/DDBJ whole genome shotgun (WGS) entry which is preliminary data.</text>
</comment>
<evidence type="ECO:0000313" key="3">
    <source>
        <dbReference type="Proteomes" id="UP001259340"/>
    </source>
</evidence>
<reference evidence="2 4" key="1">
    <citation type="journal article" date="2022" name="bioRxiv">
        <title>Prophages regulate Shewanella fidelis 3313 motility and biofilm formation: implications for gut colonization dynamics in Ciona robusta.</title>
        <authorList>
            <person name="Natarajan O."/>
            <person name="Gibboney S.L."/>
            <person name="Young M.N."/>
            <person name="Lim S.J."/>
            <person name="Pluta N."/>
            <person name="Atkinson C.G."/>
            <person name="Leigh B.A."/>
            <person name="Liberti A."/>
            <person name="Kees E.D."/>
            <person name="Breitbart M."/>
            <person name="Gralnick J.A."/>
            <person name="Dishaw L.J."/>
        </authorList>
    </citation>
    <scope>NUCLEOTIDE SEQUENCE [LARGE SCALE GENOMIC DNA]</scope>
    <source>
        <strain evidence="2 4">JG4066</strain>
    </source>
</reference>
<dbReference type="RefSeq" id="WP_310653947.1">
    <property type="nucleotide sequence ID" value="NZ_JAPMLA010000005.1"/>
</dbReference>
<sequence length="364" mass="41460">MNISNKNTYLNKKLFTLILVSVLLSSIIGKAALAAIKYAPPTEAIPVLKITTHRTPLTDENKIYANGLMQSPLAVEYKLGPDFINPQFLIKERYTHNLLPFDGWDVEHEFNRLPHFISNVGGKVRKGKNPPKRTNPVRVFYVTNNTGHPDKIDVCVELTVINKTTLSEITRDTCDSRDKKDNAVTIQTLIPVKYQAADFSLTQKNSEATDKLGKKLYVRYYELTSNNSNKFTLANPKRLNIRKPNSNGDVYSIPSVATMRVSKNDRLFYIEALKNEVKNYTPPYNVKNITNFNLNTKNSANVKPIVKFAVMYGKEFPNNVWPSSKKRQLANSMTIRVIDTYGNPADLNLTISNWYLYFGNKLIW</sequence>
<organism evidence="1 3">
    <name type="scientific">Shewanella fidelis</name>
    <dbReference type="NCBI Taxonomy" id="173509"/>
    <lineage>
        <taxon>Bacteria</taxon>
        <taxon>Pseudomonadati</taxon>
        <taxon>Pseudomonadota</taxon>
        <taxon>Gammaproteobacteria</taxon>
        <taxon>Alteromonadales</taxon>
        <taxon>Shewanellaceae</taxon>
        <taxon>Shewanella</taxon>
    </lineage>
</organism>
<dbReference type="EMBL" id="JAPMLD010000004">
    <property type="protein sequence ID" value="MDW4824742.1"/>
    <property type="molecule type" value="Genomic_DNA"/>
</dbReference>
<proteinExistence type="predicted"/>
<dbReference type="EMBL" id="JAPMLE010000001">
    <property type="protein sequence ID" value="MDR8522663.1"/>
    <property type="molecule type" value="Genomic_DNA"/>
</dbReference>
<dbReference type="Proteomes" id="UP001259340">
    <property type="component" value="Unassembled WGS sequence"/>
</dbReference>
<keyword evidence="4" id="KW-1185">Reference proteome</keyword>
<name>A0AAW8NL82_9GAMM</name>
<reference evidence="1" key="2">
    <citation type="submission" date="2022-11" db="EMBL/GenBank/DDBJ databases">
        <title>Prophages regulate Shewanella fidelis motility and biofilm formation: implications for gut colonization dynamics in Ciona robusta.</title>
        <authorList>
            <person name="Natarajan O."/>
            <person name="Gibboney S.L."/>
            <person name="Young M.N."/>
            <person name="Lim S.J."/>
            <person name="Pluta N."/>
            <person name="Atkinson C.G.F."/>
            <person name="Leigh B.A."/>
            <person name="Liberti A."/>
            <person name="Kees E."/>
            <person name="Breitbart M."/>
            <person name="Gralnick J."/>
            <person name="Dishaw L.J."/>
        </authorList>
    </citation>
    <scope>NUCLEOTIDE SEQUENCE</scope>
    <source>
        <strain evidence="1">3313</strain>
    </source>
</reference>
<evidence type="ECO:0000313" key="1">
    <source>
        <dbReference type="EMBL" id="MDR8522663.1"/>
    </source>
</evidence>
<dbReference type="AlphaFoldDB" id="A0AAW8NL82"/>
<accession>A0AAW8NL82</accession>